<dbReference type="EMBL" id="FNVT01000004">
    <property type="protein sequence ID" value="SEG79930.1"/>
    <property type="molecule type" value="Genomic_DNA"/>
</dbReference>
<evidence type="ECO:0000313" key="2">
    <source>
        <dbReference type="EMBL" id="SEG79930.1"/>
    </source>
</evidence>
<evidence type="ECO:0000313" key="3">
    <source>
        <dbReference type="Proteomes" id="UP000236732"/>
    </source>
</evidence>
<name>A0A1H6D3P8_9ACTN</name>
<feature type="region of interest" description="Disordered" evidence="1">
    <location>
        <begin position="1"/>
        <end position="36"/>
    </location>
</feature>
<sequence>MPHGRRPVVDWSMPKSRGRRKATSNRPVRRSPLPPRRSDLLLRDARQLTGLADPLMAETWASGWLGQAWVAAELGEREAEHRLCVEVTGRACTTPSPYGLAAIAALARVAPATDITMLAETIDILTKTQPLPPWHTAMSADTAWTATSAWRAADVWDSEQVLLIDYDGPHPHTLMAQVLKSGGLMIDKIAILEPGAAAQWNRLREADEVPMPISEAPVAEVLADLADALRTTDITWPRNDDEDFVGNRALAWSRCRDHLPDWSEREGLPEAERDHLVQQFATINSLDDEVSRSLAELFLDYGEGYIVSGPLAWSPTEVMLLLTDWLPRKAILDAAQRAALPGVLRQWLAFALDRRGLDPRWITPVVDAVDAHLREFRQAFDDQGSWGPAKEIAAALTERGIDLTDRQAVDDAIRGLNAERLARRLLP</sequence>
<keyword evidence="3" id="KW-1185">Reference proteome</keyword>
<evidence type="ECO:0000256" key="1">
    <source>
        <dbReference type="SAM" id="MobiDB-lite"/>
    </source>
</evidence>
<dbReference type="Proteomes" id="UP000236732">
    <property type="component" value="Unassembled WGS sequence"/>
</dbReference>
<dbReference type="AlphaFoldDB" id="A0A1H6D3P8"/>
<accession>A0A1H6D3P8</accession>
<gene>
    <name evidence="2" type="ORF">SAMN05444920_104771</name>
</gene>
<proteinExistence type="predicted"/>
<protein>
    <submittedName>
        <fullName evidence="2">Uncharacterized protein</fullName>
    </submittedName>
</protein>
<organism evidence="2 3">
    <name type="scientific">Nonomuraea solani</name>
    <dbReference type="NCBI Taxonomy" id="1144553"/>
    <lineage>
        <taxon>Bacteria</taxon>
        <taxon>Bacillati</taxon>
        <taxon>Actinomycetota</taxon>
        <taxon>Actinomycetes</taxon>
        <taxon>Streptosporangiales</taxon>
        <taxon>Streptosporangiaceae</taxon>
        <taxon>Nonomuraea</taxon>
    </lineage>
</organism>
<reference evidence="2 3" key="1">
    <citation type="submission" date="2016-10" db="EMBL/GenBank/DDBJ databases">
        <authorList>
            <person name="de Groot N.N."/>
        </authorList>
    </citation>
    <scope>NUCLEOTIDE SEQUENCE [LARGE SCALE GENOMIC DNA]</scope>
    <source>
        <strain evidence="2 3">CGMCC 4.7037</strain>
    </source>
</reference>
<feature type="compositionally biased region" description="Basic residues" evidence="1">
    <location>
        <begin position="16"/>
        <end position="29"/>
    </location>
</feature>